<evidence type="ECO:0000256" key="1">
    <source>
        <dbReference type="SAM" id="MobiDB-lite"/>
    </source>
</evidence>
<dbReference type="VEuPathDB" id="CryptoDB:Cvel_28882"/>
<evidence type="ECO:0000313" key="2">
    <source>
        <dbReference type="EMBL" id="CEM45096.1"/>
    </source>
</evidence>
<name>A0A0G4HLW2_9ALVE</name>
<sequence length="220" mass="25398">MSIWKFYPHPRFSPKTLQQGLQNVCASDHPNKADLVSLIMHNQHHLLFQPFSQQLQSPLRNCLPQPSKSHHHQSHRTAQPSYRPPRFVGPYGLPENFVPPYREDDYALYSDDDYSDDPELYRRQKATKKPKKPKTEPKTEAPTSNPPNEPQQAPARGEKETPPAEKTETPSTDTKVQAEGETQTRRARFWDTGMKPSHLPNFNYPTTYRMALPEEMKAPE</sequence>
<feature type="region of interest" description="Disordered" evidence="1">
    <location>
        <begin position="58"/>
        <end position="205"/>
    </location>
</feature>
<accession>A0A0G4HLW2</accession>
<gene>
    <name evidence="2" type="ORF">Cvel_28882</name>
</gene>
<proteinExistence type="predicted"/>
<reference evidence="2" key="1">
    <citation type="submission" date="2014-11" db="EMBL/GenBank/DDBJ databases">
        <authorList>
            <person name="Otto D Thomas"/>
            <person name="Naeem Raeece"/>
        </authorList>
    </citation>
    <scope>NUCLEOTIDE SEQUENCE</scope>
</reference>
<protein>
    <submittedName>
        <fullName evidence="2">Uncharacterized protein</fullName>
    </submittedName>
</protein>
<dbReference type="EMBL" id="CDMZ01003098">
    <property type="protein sequence ID" value="CEM45096.1"/>
    <property type="molecule type" value="Genomic_DNA"/>
</dbReference>
<dbReference type="AlphaFoldDB" id="A0A0G4HLW2"/>
<feature type="compositionally biased region" description="Basic and acidic residues" evidence="1">
    <location>
        <begin position="156"/>
        <end position="168"/>
    </location>
</feature>
<feature type="compositionally biased region" description="Basic residues" evidence="1">
    <location>
        <begin position="123"/>
        <end position="132"/>
    </location>
</feature>
<organism evidence="2">
    <name type="scientific">Chromera velia CCMP2878</name>
    <dbReference type="NCBI Taxonomy" id="1169474"/>
    <lineage>
        <taxon>Eukaryota</taxon>
        <taxon>Sar</taxon>
        <taxon>Alveolata</taxon>
        <taxon>Colpodellida</taxon>
        <taxon>Chromeraceae</taxon>
        <taxon>Chromera</taxon>
    </lineage>
</organism>
<feature type="compositionally biased region" description="Low complexity" evidence="1">
    <location>
        <begin position="58"/>
        <end position="67"/>
    </location>
</feature>